<dbReference type="GO" id="GO:0016491">
    <property type="term" value="F:oxidoreductase activity"/>
    <property type="evidence" value="ECO:0007669"/>
    <property type="project" value="UniProtKB-KW"/>
</dbReference>
<keyword evidence="2" id="KW-0560">Oxidoreductase</keyword>
<accession>A0A7W3Y2D4</accession>
<evidence type="ECO:0000256" key="1">
    <source>
        <dbReference type="ARBA" id="ARBA00022630"/>
    </source>
</evidence>
<evidence type="ECO:0000256" key="2">
    <source>
        <dbReference type="ARBA" id="ARBA00023002"/>
    </source>
</evidence>
<keyword evidence="5" id="KW-1185">Reference proteome</keyword>
<dbReference type="InterPro" id="IPR003953">
    <property type="entry name" value="FAD-dep_OxRdtase_2_FAD-bd"/>
</dbReference>
<name>A0A7W3Y2D4_9ACTN</name>
<evidence type="ECO:0000259" key="3">
    <source>
        <dbReference type="Pfam" id="PF00890"/>
    </source>
</evidence>
<dbReference type="AlphaFoldDB" id="A0A7W3Y2D4"/>
<protein>
    <submittedName>
        <fullName evidence="4">FAD-binding protein</fullName>
    </submittedName>
</protein>
<evidence type="ECO:0000313" key="5">
    <source>
        <dbReference type="Proteomes" id="UP000538929"/>
    </source>
</evidence>
<feature type="non-terminal residue" evidence="4">
    <location>
        <position position="100"/>
    </location>
</feature>
<feature type="domain" description="FAD-dependent oxidoreductase 2 FAD-binding" evidence="3">
    <location>
        <begin position="21"/>
        <end position="65"/>
    </location>
</feature>
<organism evidence="4 5">
    <name type="scientific">Streptomyces alkaliphilus</name>
    <dbReference type="NCBI Taxonomy" id="1472722"/>
    <lineage>
        <taxon>Bacteria</taxon>
        <taxon>Bacillati</taxon>
        <taxon>Actinomycetota</taxon>
        <taxon>Actinomycetes</taxon>
        <taxon>Kitasatosporales</taxon>
        <taxon>Streptomycetaceae</taxon>
        <taxon>Streptomyces</taxon>
    </lineage>
</organism>
<evidence type="ECO:0000313" key="4">
    <source>
        <dbReference type="EMBL" id="MBB0245649.1"/>
    </source>
</evidence>
<dbReference type="InterPro" id="IPR036188">
    <property type="entry name" value="FAD/NAD-bd_sf"/>
</dbReference>
<dbReference type="Pfam" id="PF00890">
    <property type="entry name" value="FAD_binding_2"/>
    <property type="match status" value="1"/>
</dbReference>
<comment type="caution">
    <text evidence="4">The sequence shown here is derived from an EMBL/GenBank/DDBJ whole genome shotgun (WGS) entry which is preliminary data.</text>
</comment>
<gene>
    <name evidence="4" type="ORF">FNQ90_16445</name>
</gene>
<dbReference type="RefSeq" id="WP_182607105.1">
    <property type="nucleotide sequence ID" value="NZ_VKHT01000559.1"/>
</dbReference>
<dbReference type="Proteomes" id="UP000538929">
    <property type="component" value="Unassembled WGS sequence"/>
</dbReference>
<proteinExistence type="predicted"/>
<dbReference type="SUPFAM" id="SSF51905">
    <property type="entry name" value="FAD/NAD(P)-binding domain"/>
    <property type="match status" value="1"/>
</dbReference>
<dbReference type="EMBL" id="VKHT01000559">
    <property type="protein sequence ID" value="MBB0245649.1"/>
    <property type="molecule type" value="Genomic_DNA"/>
</dbReference>
<keyword evidence="1" id="KW-0285">Flavoprotein</keyword>
<dbReference type="Gene3D" id="3.50.50.60">
    <property type="entry name" value="FAD/NAD(P)-binding domain"/>
    <property type="match status" value="1"/>
</dbReference>
<sequence>MTTPNPSPRPTGDAVSHHHEVVVIGGGPAGLAGATALVRARRSVLVVDAGSPRNAPADGVHNYLGHEGTPPGQLLAIGRKEVTGYGGRVVEDTVTRLERL</sequence>
<reference evidence="5" key="1">
    <citation type="submission" date="2019-10" db="EMBL/GenBank/DDBJ databases">
        <title>Streptomyces sp. nov., a novel actinobacterium isolated from alkaline environment.</title>
        <authorList>
            <person name="Golinska P."/>
        </authorList>
    </citation>
    <scope>NUCLEOTIDE SEQUENCE [LARGE SCALE GENOMIC DNA]</scope>
    <source>
        <strain evidence="5">DSM 42118</strain>
    </source>
</reference>